<dbReference type="PANTHER" id="PTHR12876:SF35">
    <property type="entry name" value="LD08718P-RELATED"/>
    <property type="match status" value="1"/>
</dbReference>
<dbReference type="GO" id="GO:0005634">
    <property type="term" value="C:nucleus"/>
    <property type="evidence" value="ECO:0007669"/>
    <property type="project" value="TreeGrafter"/>
</dbReference>
<sequence>MSSLNDSVIICDPTPEKRGIPSRIIQRGKKTKCQSDKVNDSKNKNLSNSGLRVPLRTVYESPLGRGKRNICNNNPSVVVNVAAKRFRKNKDISKSPPKKKQKTHHETIIILSDDESGPSKQSSEPDIILVDDKKKSPVKKTLKPMAKSKKQIKKERKVKRMKQQTNLQNRKNNIGDDEDIAVVWSSTDDNGKNQRVDEKKIKSDSRKDIFFIDTAGDRSNYDRQSLIDNSICPSKKKTKNKPKDNSKNKLREIVVDGCNVAFGYSRQSSFSKMGLKLVLDYFHNRGHTVKIFLPQHQRKRGREYLEQWYRQGCVIFTPSRNIGGKNIIPYDDRFIVDYATKCNGIIVTSDQYRDLWQEKPEWRETIEKRLITPTFAGNYVMFPEDPLGRGGPKLDQFLKY</sequence>
<dbReference type="GO" id="GO:0004521">
    <property type="term" value="F:RNA endonuclease activity"/>
    <property type="evidence" value="ECO:0007669"/>
    <property type="project" value="TreeGrafter"/>
</dbReference>
<feature type="domain" description="RNase NYN" evidence="2">
    <location>
        <begin position="250"/>
        <end position="396"/>
    </location>
</feature>
<dbReference type="InterPro" id="IPR051101">
    <property type="entry name" value="ZC3H12/N4BP1_RNase_Reg"/>
</dbReference>
<evidence type="ECO:0000259" key="2">
    <source>
        <dbReference type="Pfam" id="PF11977"/>
    </source>
</evidence>
<evidence type="ECO:0000313" key="4">
    <source>
        <dbReference type="Proteomes" id="UP001168972"/>
    </source>
</evidence>
<feature type="region of interest" description="Disordered" evidence="1">
    <location>
        <begin position="27"/>
        <end position="49"/>
    </location>
</feature>
<comment type="caution">
    <text evidence="3">The sequence shown here is derived from an EMBL/GenBank/DDBJ whole genome shotgun (WGS) entry which is preliminary data.</text>
</comment>
<dbReference type="PANTHER" id="PTHR12876">
    <property type="entry name" value="N4BP1-RELATED"/>
    <property type="match status" value="1"/>
</dbReference>
<dbReference type="Gene3D" id="3.40.50.11980">
    <property type="match status" value="1"/>
</dbReference>
<dbReference type="GO" id="GO:0036464">
    <property type="term" value="C:cytoplasmic ribonucleoprotein granule"/>
    <property type="evidence" value="ECO:0007669"/>
    <property type="project" value="TreeGrafter"/>
</dbReference>
<dbReference type="CDD" id="cd18719">
    <property type="entry name" value="PIN_Zc3h12a-N4BP1-like"/>
    <property type="match status" value="1"/>
</dbReference>
<dbReference type="AlphaFoldDB" id="A0AA39KYN1"/>
<name>A0AA39KYN1_MICHY</name>
<dbReference type="InterPro" id="IPR021869">
    <property type="entry name" value="RNase_Zc3h12_NYN"/>
</dbReference>
<dbReference type="Proteomes" id="UP001168972">
    <property type="component" value="Unassembled WGS sequence"/>
</dbReference>
<gene>
    <name evidence="3" type="ORF">PV327_007491</name>
</gene>
<reference evidence="3" key="1">
    <citation type="journal article" date="2023" name="bioRxiv">
        <title>Scaffold-level genome assemblies of two parasitoid biocontrol wasps reveal the parthenogenesis mechanism and an associated novel virus.</title>
        <authorList>
            <person name="Inwood S."/>
            <person name="Skelly J."/>
            <person name="Guhlin J."/>
            <person name="Harrop T."/>
            <person name="Goldson S."/>
            <person name="Dearden P."/>
        </authorList>
    </citation>
    <scope>NUCLEOTIDE SEQUENCE</scope>
    <source>
        <strain evidence="3">Lincoln</strain>
        <tissue evidence="3">Whole body</tissue>
    </source>
</reference>
<keyword evidence="4" id="KW-1185">Reference proteome</keyword>
<evidence type="ECO:0000313" key="3">
    <source>
        <dbReference type="EMBL" id="KAK0178614.1"/>
    </source>
</evidence>
<feature type="compositionally biased region" description="Basic residues" evidence="1">
    <location>
        <begin position="136"/>
        <end position="162"/>
    </location>
</feature>
<dbReference type="FunFam" id="3.40.50.11980:FF:000001">
    <property type="entry name" value="ZC3H12A isoform 1"/>
    <property type="match status" value="1"/>
</dbReference>
<proteinExistence type="predicted"/>
<feature type="compositionally biased region" description="Basic and acidic residues" evidence="1">
    <location>
        <begin position="33"/>
        <end position="43"/>
    </location>
</feature>
<accession>A0AA39KYN1</accession>
<dbReference type="Pfam" id="PF11977">
    <property type="entry name" value="RNase_Zc3h12a"/>
    <property type="match status" value="1"/>
</dbReference>
<organism evidence="3 4">
    <name type="scientific">Microctonus hyperodae</name>
    <name type="common">Parasitoid wasp</name>
    <dbReference type="NCBI Taxonomy" id="165561"/>
    <lineage>
        <taxon>Eukaryota</taxon>
        <taxon>Metazoa</taxon>
        <taxon>Ecdysozoa</taxon>
        <taxon>Arthropoda</taxon>
        <taxon>Hexapoda</taxon>
        <taxon>Insecta</taxon>
        <taxon>Pterygota</taxon>
        <taxon>Neoptera</taxon>
        <taxon>Endopterygota</taxon>
        <taxon>Hymenoptera</taxon>
        <taxon>Apocrita</taxon>
        <taxon>Ichneumonoidea</taxon>
        <taxon>Braconidae</taxon>
        <taxon>Euphorinae</taxon>
        <taxon>Microctonus</taxon>
    </lineage>
</organism>
<feature type="region of interest" description="Disordered" evidence="1">
    <location>
        <begin position="88"/>
        <end position="174"/>
    </location>
</feature>
<evidence type="ECO:0000256" key="1">
    <source>
        <dbReference type="SAM" id="MobiDB-lite"/>
    </source>
</evidence>
<dbReference type="EMBL" id="JAQQBR010000004">
    <property type="protein sequence ID" value="KAK0178614.1"/>
    <property type="molecule type" value="Genomic_DNA"/>
</dbReference>
<dbReference type="GO" id="GO:0003729">
    <property type="term" value="F:mRNA binding"/>
    <property type="evidence" value="ECO:0007669"/>
    <property type="project" value="TreeGrafter"/>
</dbReference>
<reference evidence="3" key="2">
    <citation type="submission" date="2023-03" db="EMBL/GenBank/DDBJ databases">
        <authorList>
            <person name="Inwood S.N."/>
            <person name="Skelly J.G."/>
            <person name="Guhlin J."/>
            <person name="Harrop T.W.R."/>
            <person name="Goldson S.G."/>
            <person name="Dearden P.K."/>
        </authorList>
    </citation>
    <scope>NUCLEOTIDE SEQUENCE</scope>
    <source>
        <strain evidence="3">Lincoln</strain>
        <tissue evidence="3">Whole body</tissue>
    </source>
</reference>
<protein>
    <recommendedName>
        <fullName evidence="2">RNase NYN domain-containing protein</fullName>
    </recommendedName>
</protein>